<comment type="caution">
    <text evidence="1">The sequence shown here is derived from an EMBL/GenBank/DDBJ whole genome shotgun (WGS) entry which is preliminary data.</text>
</comment>
<evidence type="ECO:0000313" key="2">
    <source>
        <dbReference type="Proteomes" id="UP000654993"/>
    </source>
</evidence>
<dbReference type="Proteomes" id="UP000654993">
    <property type="component" value="Unassembled WGS sequence"/>
</dbReference>
<reference evidence="1" key="1">
    <citation type="submission" date="2020-08" db="EMBL/GenBank/DDBJ databases">
        <authorList>
            <person name="Uke A."/>
            <person name="Chhe C."/>
            <person name="Baramee S."/>
            <person name="Kosugi A."/>
        </authorList>
    </citation>
    <scope>NUCLEOTIDE SEQUENCE</scope>
    <source>
        <strain evidence="1">DA-C8</strain>
    </source>
</reference>
<dbReference type="AlphaFoldDB" id="A0A916QGY2"/>
<accession>A0A916QGY2</accession>
<evidence type="ECO:0008006" key="3">
    <source>
        <dbReference type="Google" id="ProtNLM"/>
    </source>
</evidence>
<sequence>MCNSERGAGYKMATAAERAETLGYEAYQRWLGRVIPHLGLMGTAASSAETWLEGYEGWRYAGRAYQRKVFRRIMAWCGVLTDEERGAAAMTPEYEVAVVEHRVVAVYHRVVARSGGALGLPRELPLPAGGADSDRLLRRLARTAVRAVYALGLDFGLVRIVSAPRGRLAVRGVNPFPASMPEGLAGKFAAALADKAAADRAAQRVSTTDVILGLDVEFVLTTSRGELVPADRFLPRSGTAGYDAAMFGGSVVHALAELRPAPSGEPRQLFANLQRAMREAALRITDPALEWRAGGSPAAGCYTGGHIHLSGVPLTFGLLRKLDDYLALPLSLLEDPRCLVRRPTFGWLGNARLKPHGGFEYRTPASWLVSPIVTRGVIALAKLIAAHGHVLTANPSLDLRIQRAYYEGRKEVLREWIPLWMNEIKQAPSYASLAMDLEPFIHLIESGWTWNEDDDFRSVWGTPGFSDLSNDRFTFTTGSA</sequence>
<name>A0A916QGY2_9BACL</name>
<organism evidence="1 2">
    <name type="scientific">Insulibacter thermoxylanivorax</name>
    <dbReference type="NCBI Taxonomy" id="2749268"/>
    <lineage>
        <taxon>Bacteria</taxon>
        <taxon>Bacillati</taxon>
        <taxon>Bacillota</taxon>
        <taxon>Bacilli</taxon>
        <taxon>Bacillales</taxon>
        <taxon>Paenibacillaceae</taxon>
        <taxon>Insulibacter</taxon>
    </lineage>
</organism>
<dbReference type="Pfam" id="PF14395">
    <property type="entry name" value="COOH-NH2_lig"/>
    <property type="match status" value="1"/>
</dbReference>
<protein>
    <recommendedName>
        <fullName evidence="3">Phage phiEco32-like COOH.NH2 ligase-type 2</fullName>
    </recommendedName>
</protein>
<gene>
    <name evidence="1" type="ORF">PRECH8_15920</name>
</gene>
<reference evidence="1" key="2">
    <citation type="journal article" date="2021" name="Data Brief">
        <title>Draft genome sequence data of the facultative, thermophilic, xylanolytic bacterium Paenibacillus sp. strain DA-C8.</title>
        <authorList>
            <person name="Chhe C."/>
            <person name="Uke A."/>
            <person name="Baramee S."/>
            <person name="Ungkulpasvich U."/>
            <person name="Tachaapaikoon C."/>
            <person name="Pason P."/>
            <person name="Waeonukul R."/>
            <person name="Ratanakhanokchai K."/>
            <person name="Kosugi A."/>
        </authorList>
    </citation>
    <scope>NUCLEOTIDE SEQUENCE</scope>
    <source>
        <strain evidence="1">DA-C8</strain>
    </source>
</reference>
<dbReference type="InterPro" id="IPR025681">
    <property type="entry name" value="COOH-NH2_lig"/>
</dbReference>
<proteinExistence type="predicted"/>
<evidence type="ECO:0000313" key="1">
    <source>
        <dbReference type="EMBL" id="GFR38296.1"/>
    </source>
</evidence>
<keyword evidence="2" id="KW-1185">Reference proteome</keyword>
<dbReference type="EMBL" id="BMAQ01000014">
    <property type="protein sequence ID" value="GFR38296.1"/>
    <property type="molecule type" value="Genomic_DNA"/>
</dbReference>